<feature type="compositionally biased region" description="Polar residues" evidence="10">
    <location>
        <begin position="1080"/>
        <end position="1096"/>
    </location>
</feature>
<dbReference type="GO" id="GO:0005886">
    <property type="term" value="C:plasma membrane"/>
    <property type="evidence" value="ECO:0007669"/>
    <property type="project" value="UniProtKB-SubCell"/>
</dbReference>
<keyword evidence="9" id="KW-0472">Membrane</keyword>
<dbReference type="GO" id="GO:0005829">
    <property type="term" value="C:cytosol"/>
    <property type="evidence" value="ECO:0007669"/>
    <property type="project" value="TreeGrafter"/>
</dbReference>
<dbReference type="Gene3D" id="3.30.450.200">
    <property type="match status" value="1"/>
</dbReference>
<protein>
    <recommendedName>
        <fullName evidence="4">MAP kinase-activating death domain protein</fullName>
    </recommendedName>
</protein>
<reference evidence="12" key="1">
    <citation type="submission" date="2024-06" db="EMBL/GenBank/DDBJ databases">
        <authorList>
            <person name="Liu X."/>
            <person name="Lenzi L."/>
            <person name="Haldenby T S."/>
            <person name="Uol C."/>
        </authorList>
    </citation>
    <scope>NUCLEOTIDE SEQUENCE</scope>
</reference>
<dbReference type="SMART" id="SM00801">
    <property type="entry name" value="dDENN"/>
    <property type="match status" value="1"/>
</dbReference>
<gene>
    <name evidence="12" type="ORF">CDAUBV1_LOCUS13251</name>
</gene>
<evidence type="ECO:0000256" key="6">
    <source>
        <dbReference type="ARBA" id="ARBA00022490"/>
    </source>
</evidence>
<dbReference type="Pfam" id="PF23629">
    <property type="entry name" value="Death_MADD"/>
    <property type="match status" value="1"/>
</dbReference>
<accession>A0AAV2TNB1</accession>
<dbReference type="Pfam" id="PF25328">
    <property type="entry name" value="PH_MADD"/>
    <property type="match status" value="1"/>
</dbReference>
<comment type="caution">
    <text evidence="12">The sequence shown here is derived from an EMBL/GenBank/DDBJ whole genome shotgun (WGS) entry which is preliminary data.</text>
</comment>
<dbReference type="InterPro" id="IPR037516">
    <property type="entry name" value="Tripartite_DENN"/>
</dbReference>
<dbReference type="InterPro" id="IPR043153">
    <property type="entry name" value="DENN_C"/>
</dbReference>
<feature type="compositionally biased region" description="Polar residues" evidence="10">
    <location>
        <begin position="607"/>
        <end position="619"/>
    </location>
</feature>
<name>A0AAV2TNB1_CALDB</name>
<evidence type="ECO:0000313" key="13">
    <source>
        <dbReference type="Proteomes" id="UP001497525"/>
    </source>
</evidence>
<evidence type="ECO:0000256" key="1">
    <source>
        <dbReference type="ARBA" id="ARBA00004236"/>
    </source>
</evidence>
<dbReference type="Gene3D" id="3.40.50.11500">
    <property type="match status" value="1"/>
</dbReference>
<evidence type="ECO:0000259" key="11">
    <source>
        <dbReference type="PROSITE" id="PS50211"/>
    </source>
</evidence>
<comment type="subcellular location">
    <subcellularLocation>
        <location evidence="1">Cell membrane</location>
    </subcellularLocation>
    <subcellularLocation>
        <location evidence="2">Cytoplasm</location>
    </subcellularLocation>
</comment>
<evidence type="ECO:0000256" key="4">
    <source>
        <dbReference type="ARBA" id="ARBA00017868"/>
    </source>
</evidence>
<keyword evidence="6" id="KW-0963">Cytoplasm</keyword>
<dbReference type="SMART" id="SM00799">
    <property type="entry name" value="DENN"/>
    <property type="match status" value="1"/>
</dbReference>
<evidence type="ECO:0000256" key="2">
    <source>
        <dbReference type="ARBA" id="ARBA00004496"/>
    </source>
</evidence>
<evidence type="ECO:0000313" key="12">
    <source>
        <dbReference type="EMBL" id="CAL5138429.1"/>
    </source>
</evidence>
<evidence type="ECO:0000256" key="5">
    <source>
        <dbReference type="ARBA" id="ARBA00022475"/>
    </source>
</evidence>
<feature type="compositionally biased region" description="Low complexity" evidence="10">
    <location>
        <begin position="1019"/>
        <end position="1032"/>
    </location>
</feature>
<comment type="similarity">
    <text evidence="3">Belongs to the MADD family.</text>
</comment>
<dbReference type="InterPro" id="IPR001194">
    <property type="entry name" value="cDENN_dom"/>
</dbReference>
<dbReference type="InterPro" id="IPR056574">
    <property type="entry name" value="Death_MADD"/>
</dbReference>
<evidence type="ECO:0000256" key="9">
    <source>
        <dbReference type="ARBA" id="ARBA00023136"/>
    </source>
</evidence>
<dbReference type="InterPro" id="IPR005112">
    <property type="entry name" value="dDENN_dom"/>
</dbReference>
<dbReference type="GO" id="GO:0005085">
    <property type="term" value="F:guanyl-nucleotide exchange factor activity"/>
    <property type="evidence" value="ECO:0007669"/>
    <property type="project" value="UniProtKB-KW"/>
</dbReference>
<dbReference type="GO" id="GO:0042981">
    <property type="term" value="P:regulation of apoptotic process"/>
    <property type="evidence" value="ECO:0007669"/>
    <property type="project" value="TreeGrafter"/>
</dbReference>
<dbReference type="PANTHER" id="PTHR13008">
    <property type="entry name" value="MAP-KINASE ACTIVATING DEATH DOMAIN PROTEIN MADD /DENN/AEX-3 C.ELEGANS"/>
    <property type="match status" value="1"/>
</dbReference>
<feature type="domain" description="UDENN" evidence="11">
    <location>
        <begin position="13"/>
        <end position="538"/>
    </location>
</feature>
<feature type="region of interest" description="Disordered" evidence="10">
    <location>
        <begin position="607"/>
        <end position="651"/>
    </location>
</feature>
<dbReference type="Pfam" id="PF03456">
    <property type="entry name" value="uDENN"/>
    <property type="match status" value="1"/>
</dbReference>
<dbReference type="EMBL" id="CAXLJL010000489">
    <property type="protein sequence ID" value="CAL5138429.1"/>
    <property type="molecule type" value="Genomic_DNA"/>
</dbReference>
<feature type="compositionally biased region" description="Acidic residues" evidence="10">
    <location>
        <begin position="633"/>
        <end position="645"/>
    </location>
</feature>
<feature type="region of interest" description="Disordered" evidence="10">
    <location>
        <begin position="1013"/>
        <end position="1149"/>
    </location>
</feature>
<keyword evidence="7" id="KW-0344">Guanine-nucleotide releasing factor</keyword>
<feature type="compositionally biased region" description="Basic and acidic residues" evidence="10">
    <location>
        <begin position="1051"/>
        <end position="1063"/>
    </location>
</feature>
<dbReference type="Pfam" id="PF02141">
    <property type="entry name" value="DENN"/>
    <property type="match status" value="1"/>
</dbReference>
<keyword evidence="5" id="KW-1003">Cell membrane</keyword>
<keyword evidence="8" id="KW-0053">Apoptosis</keyword>
<evidence type="ECO:0000256" key="3">
    <source>
        <dbReference type="ARBA" id="ARBA00005978"/>
    </source>
</evidence>
<feature type="compositionally biased region" description="Low complexity" evidence="10">
    <location>
        <begin position="771"/>
        <end position="785"/>
    </location>
</feature>
<feature type="compositionally biased region" description="Polar residues" evidence="10">
    <location>
        <begin position="1126"/>
        <end position="1137"/>
    </location>
</feature>
<feature type="compositionally biased region" description="Polar residues" evidence="10">
    <location>
        <begin position="1179"/>
        <end position="1190"/>
    </location>
</feature>
<dbReference type="PANTHER" id="PTHR13008:SF7">
    <property type="entry name" value="MAP KINASE-ACTIVATING DEATH DOMAIN PROTEIN"/>
    <property type="match status" value="1"/>
</dbReference>
<feature type="region of interest" description="Disordered" evidence="10">
    <location>
        <begin position="1166"/>
        <end position="1205"/>
    </location>
</feature>
<dbReference type="SMART" id="SM00800">
    <property type="entry name" value="uDENN"/>
    <property type="match status" value="1"/>
</dbReference>
<dbReference type="GO" id="GO:0006915">
    <property type="term" value="P:apoptotic process"/>
    <property type="evidence" value="ECO:0007669"/>
    <property type="project" value="UniProtKB-KW"/>
</dbReference>
<dbReference type="InterPro" id="IPR057469">
    <property type="entry name" value="PH_MADD"/>
</dbReference>
<dbReference type="GO" id="GO:0032483">
    <property type="term" value="P:regulation of Rab protein signal transduction"/>
    <property type="evidence" value="ECO:0007669"/>
    <property type="project" value="TreeGrafter"/>
</dbReference>
<feature type="compositionally biased region" description="Basic and acidic residues" evidence="10">
    <location>
        <begin position="1166"/>
        <end position="1177"/>
    </location>
</feature>
<dbReference type="InterPro" id="IPR005113">
    <property type="entry name" value="uDENN_dom"/>
</dbReference>
<evidence type="ECO:0000256" key="10">
    <source>
        <dbReference type="SAM" id="MobiDB-lite"/>
    </source>
</evidence>
<dbReference type="InterPro" id="IPR039980">
    <property type="entry name" value="MADD"/>
</dbReference>
<sequence>MGSAPDFCPRLVDYVVLVGSHSPSRNHVNVQTPVILNRFPPNDHADFFLPPDVALFCQPEGCFSTARRAHQSGNMRTPVSFIFTLTDKESNKVRYGICLNFARPIPRRHGSRRESTSTNYKEIIITKNSGNFNSVASPRPDTDLANFSSKRNSKSSSQPCTHTLTSLCLITHHPFFTKFKALLEFLHMLIHKLHERTRSKSAEKETVWGMLTGANSTATSPLIIRSVHEIEAWILRLLSAPAPVPGKTCVHLYVQPKALNKPMVFALPDKSRLPLVDFPLHLPFQVLGIARALRILVCLLLEQKVVLQSADYNKLSLCVLAFTALLYPLQYMFPIIPLLPPCMADAEQLLIAPTPYIIGVPTAFYTARKVFRMPKDVWLANLDTQELSYPEVMEEIADIPEPECTNLVRQINDTLETLAQSRTTSSLDVAMSEVNQLIQSSKNREIAGYNPLAYITDDASTNVATRVAMILFLNGKNILGGLTKHTRTLRLFPRPVVAFEFESFMKSRPRPCLFTSLLAKTQAVEYFAESSLCAENEAYQSIFSGEYAPELIGDRAELFVNFLKAIEFTVWSERHPTNDPTTNNGSAAEFSGSPLLFALIAARARSNSQTQSDKNTDNSIECKGSEGILLDNLSEDPTDESASDTETEHSTISVASTISDLTSDYLDSGIGEPQNKGIISRAEKPNQSQELDDLSANLDSASRLILRPGEPLPSGLVHYFDPPLKPVLGSEPDEGERVISVNGLSQANVDGDSEESDSNDPDANVDPNVYSRNSSTNPPSSPNISAGETLRALTRVSMSMFGHSPTGSQQNLQNSPPAMISGGRINWNSPLFMLIGELFSIGGNQAIEGSKEFKKRSEDEKYLLQLSKSLLKGNIPNLFTRNRFISMMEWENNRNLVLANLNQNIGLASDSRLSHTDDVPVKSWNQYKALVWTLRQMVSGLRISLHSEISIPTSENIHTEVNTTRTRSADELTENGGLASAFVLLEIAHTHYFKLPSRVERFGLQHKHPSLSALPDVGSQSPVQSPSPLSLVNQPFTERKRTGVDSSDNETDVKNDPKNDHKRSASSGVSHSNRIIIIRANQSSASGHKSTESSGNGPVLPDKSLSSQPSFDLDSGSASPLAAMHRSQTSMSLSTDTSIDDLPPLKSSRSQGYRYRLSRLIHTKSNTDTEMSIKEGTKLPTSTGTPSASRHSVDETEREGTKKEPKTKVDRTFIFEDLINVGGTRDSLWDDLQFWEDSFLDAVAQERDILGMDFRPGELLRRYRMSSALKKKRAELEEDRLLAHLMYNMIAFMVMAEVDRTDVQKKIRRLLAKSHMGLHYSQEIANVLDALGYLYGNDIDLKPMQSRFIPQHSYDVYRGPDTNRELIFIEVCSEFLLLRNISGSIIDRWWYDQVINMTYRVHSHTLCLSIRIDGHSQMNLLYTRKCRVLYHEIQQAMEQISAQNNRGPLTDLGGILNVVNLETQLPGSVMVCPDGFAIKIGDEKMFLGLANVKRCSIPQHDVFSIEYYDLKLKSLSTLKFRTDMALLVLNTWQRMLTVALTHDQLLHRHAHSKRLSGRSRHHSCCIHFT</sequence>
<organism evidence="12 13">
    <name type="scientific">Calicophoron daubneyi</name>
    <name type="common">Rumen fluke</name>
    <name type="synonym">Paramphistomum daubneyi</name>
    <dbReference type="NCBI Taxonomy" id="300641"/>
    <lineage>
        <taxon>Eukaryota</taxon>
        <taxon>Metazoa</taxon>
        <taxon>Spiralia</taxon>
        <taxon>Lophotrochozoa</taxon>
        <taxon>Platyhelminthes</taxon>
        <taxon>Trematoda</taxon>
        <taxon>Digenea</taxon>
        <taxon>Plagiorchiida</taxon>
        <taxon>Pronocephalata</taxon>
        <taxon>Paramphistomoidea</taxon>
        <taxon>Paramphistomidae</taxon>
        <taxon>Calicophoron</taxon>
    </lineage>
</organism>
<evidence type="ECO:0000256" key="7">
    <source>
        <dbReference type="ARBA" id="ARBA00022658"/>
    </source>
</evidence>
<feature type="region of interest" description="Disordered" evidence="10">
    <location>
        <begin position="744"/>
        <end position="786"/>
    </location>
</feature>
<evidence type="ECO:0000256" key="8">
    <source>
        <dbReference type="ARBA" id="ARBA00022703"/>
    </source>
</evidence>
<dbReference type="PROSITE" id="PS50211">
    <property type="entry name" value="DENN"/>
    <property type="match status" value="1"/>
</dbReference>
<dbReference type="Proteomes" id="UP001497525">
    <property type="component" value="Unassembled WGS sequence"/>
</dbReference>
<proteinExistence type="inferred from homology"/>
<feature type="compositionally biased region" description="Acidic residues" evidence="10">
    <location>
        <begin position="751"/>
        <end position="760"/>
    </location>
</feature>
<feature type="compositionally biased region" description="Basic and acidic residues" evidence="10">
    <location>
        <begin position="1191"/>
        <end position="1205"/>
    </location>
</feature>